<reference evidence="6 7" key="1">
    <citation type="submission" date="2018-05" db="EMBL/GenBank/DDBJ databases">
        <title>Flavobacterium sp. strain IMCC34759, incomplete genome.</title>
        <authorList>
            <person name="Joung Y."/>
            <person name="Cho J."/>
        </authorList>
    </citation>
    <scope>NUCLEOTIDE SEQUENCE [LARGE SCALE GENOMIC DNA]</scope>
    <source>
        <strain evidence="6 7">IMCC34759</strain>
    </source>
</reference>
<accession>A0A2V4BJQ1</accession>
<proteinExistence type="inferred from homology"/>
<dbReference type="GO" id="GO:0016788">
    <property type="term" value="F:hydrolase activity, acting on ester bonds"/>
    <property type="evidence" value="ECO:0007669"/>
    <property type="project" value="UniProtKB-ARBA"/>
</dbReference>
<feature type="chain" id="PRO_5015992976" description="SGNH hydrolase-type esterase domain-containing protein" evidence="4">
    <location>
        <begin position="24"/>
        <end position="647"/>
    </location>
</feature>
<dbReference type="InterPro" id="IPR036514">
    <property type="entry name" value="SGNH_hydro_sf"/>
</dbReference>
<dbReference type="Proteomes" id="UP000247903">
    <property type="component" value="Unassembled WGS sequence"/>
</dbReference>
<dbReference type="Gene3D" id="3.40.50.1110">
    <property type="entry name" value="SGNH hydrolase"/>
    <property type="match status" value="1"/>
</dbReference>
<feature type="domain" description="SGNH hydrolase-type esterase" evidence="5">
    <location>
        <begin position="30"/>
        <end position="239"/>
    </location>
</feature>
<organism evidence="6 7">
    <name type="scientific">Flavobacterium cheongpyeongense</name>
    <dbReference type="NCBI Taxonomy" id="2212651"/>
    <lineage>
        <taxon>Bacteria</taxon>
        <taxon>Pseudomonadati</taxon>
        <taxon>Bacteroidota</taxon>
        <taxon>Flavobacteriia</taxon>
        <taxon>Flavobacteriales</taxon>
        <taxon>Flavobacteriaceae</taxon>
        <taxon>Flavobacterium</taxon>
    </lineage>
</organism>
<evidence type="ECO:0000313" key="6">
    <source>
        <dbReference type="EMBL" id="PXY38802.1"/>
    </source>
</evidence>
<dbReference type="EMBL" id="QJHK01000031">
    <property type="protein sequence ID" value="PXY38802.1"/>
    <property type="molecule type" value="Genomic_DNA"/>
</dbReference>
<protein>
    <recommendedName>
        <fullName evidence="5">SGNH hydrolase-type esterase domain-containing protein</fullName>
    </recommendedName>
</protein>
<evidence type="ECO:0000256" key="2">
    <source>
        <dbReference type="ARBA" id="ARBA00022729"/>
    </source>
</evidence>
<evidence type="ECO:0000259" key="5">
    <source>
        <dbReference type="Pfam" id="PF13472"/>
    </source>
</evidence>
<gene>
    <name evidence="6" type="ORF">DMB65_20995</name>
</gene>
<dbReference type="NCBIfam" id="TIGR04183">
    <property type="entry name" value="Por_Secre_tail"/>
    <property type="match status" value="1"/>
</dbReference>
<dbReference type="AlphaFoldDB" id="A0A2V4BJQ1"/>
<keyword evidence="7" id="KW-1185">Reference proteome</keyword>
<keyword evidence="2 4" id="KW-0732">Signal</keyword>
<comment type="similarity">
    <text evidence="1">Belongs to the 'GDSL' lipolytic enzyme family.</text>
</comment>
<dbReference type="InterPro" id="IPR026444">
    <property type="entry name" value="Secre_tail"/>
</dbReference>
<keyword evidence="3" id="KW-0378">Hydrolase</keyword>
<evidence type="ECO:0000256" key="3">
    <source>
        <dbReference type="ARBA" id="ARBA00022801"/>
    </source>
</evidence>
<dbReference type="CDD" id="cd01821">
    <property type="entry name" value="Rhamnogalacturan_acetylesterase_like"/>
    <property type="match status" value="1"/>
</dbReference>
<dbReference type="OrthoDB" id="1289639at2"/>
<evidence type="ECO:0000256" key="4">
    <source>
        <dbReference type="SAM" id="SignalP"/>
    </source>
</evidence>
<dbReference type="SUPFAM" id="SSF52266">
    <property type="entry name" value="SGNH hydrolase"/>
    <property type="match status" value="1"/>
</dbReference>
<name>A0A2V4BJQ1_9FLAO</name>
<dbReference type="Pfam" id="PF13472">
    <property type="entry name" value="Lipase_GDSL_2"/>
    <property type="match status" value="1"/>
</dbReference>
<dbReference type="PANTHER" id="PTHR43695">
    <property type="entry name" value="PUTATIVE (AFU_ORTHOLOGUE AFUA_2G17250)-RELATED"/>
    <property type="match status" value="1"/>
</dbReference>
<dbReference type="InterPro" id="IPR013830">
    <property type="entry name" value="SGNH_hydro"/>
</dbReference>
<evidence type="ECO:0000256" key="1">
    <source>
        <dbReference type="ARBA" id="ARBA00008668"/>
    </source>
</evidence>
<dbReference type="InterPro" id="IPR037459">
    <property type="entry name" value="RhgT-like"/>
</dbReference>
<sequence>MKSILSKLFIIAFVFCSIISAKAQITIHTIGDSTMATYDPNTSDIRGWGMMFQQFFNSGVTVNNRGKNGASSKSFYMEAPYWTTVKQQIKAGDYVLIQFAHNDEKNGGLDGGTDAANPINGTDYRGTNPQTTYKEYLRKYIDETRALNATPILATSLVRKYFNGASIKRSGLHDLGESFSLPTTDHTYDYAFAMQEVAIEKGVKIIDLTSLTKTLVESYGDAASTAQLYVSADSTHPTALLGTLTARLCAQEMVKQDILASYINTSTDVLINPTACDFGDAYTGQTLTKEVTITGFDLVPAAGTFNLSVSDGFLIAANKTDTFGSSIDMNYTGGNLTFTKFYISVTQSVGGTQSGTLTVTNGTVTKIIPLIANFITLTGGTEVNLLWPLITNNTPVLQGPATVVDQTHSGMNVQSYAVPNATTTWPVDSNAYTTRKTQRNLIDGGAWPAGEIDEVSTRYIQFGISAAQGTELNIDLISMYVGGAGGSGMRCRISYSTDDFATTSVAGEFTSMTSNTMYAVSKIPVLKIPYGKTLKLRVYPWYSSASTGKTICLADVKIHGIAMPASNLSVDQFSENKLKWIVEDGFIKIKNASLNSKITIYDLTGREVLKSSIISSDSSIESPKNRGIYIGKVESKEATKTIKFLVP</sequence>
<dbReference type="PANTHER" id="PTHR43695:SF1">
    <property type="entry name" value="RHAMNOGALACTURONAN ACETYLESTERASE"/>
    <property type="match status" value="1"/>
</dbReference>
<feature type="signal peptide" evidence="4">
    <location>
        <begin position="1"/>
        <end position="23"/>
    </location>
</feature>
<comment type="caution">
    <text evidence="6">The sequence shown here is derived from an EMBL/GenBank/DDBJ whole genome shotgun (WGS) entry which is preliminary data.</text>
</comment>
<dbReference type="RefSeq" id="WP_110308585.1">
    <property type="nucleotide sequence ID" value="NZ_QJHK01000031.1"/>
</dbReference>
<evidence type="ECO:0000313" key="7">
    <source>
        <dbReference type="Proteomes" id="UP000247903"/>
    </source>
</evidence>